<dbReference type="PANTHER" id="PTHR43000">
    <property type="entry name" value="DTDP-D-GLUCOSE 4,6-DEHYDRATASE-RELATED"/>
    <property type="match status" value="1"/>
</dbReference>
<dbReference type="RefSeq" id="WP_136845514.1">
    <property type="nucleotide sequence ID" value="NZ_CANSOV010000003.1"/>
</dbReference>
<dbReference type="InterPro" id="IPR036291">
    <property type="entry name" value="NAD(P)-bd_dom_sf"/>
</dbReference>
<sequence>MEKCTVLVLGATGNLGAYSALALKEAGFEVVAAGRRASDNGFFRQHGIRYYSVDITDLASFEKLDSESIDVVANFAGELPSRCSFNPQKLIQTITEATLNVLEFMVRRGIKKIIFPTTPYDLAYLHESGEPIGADEKRSFPPTGDHSVYAIAKNAAVDLIEHYHYQYGISRFILRFFTIYQYHPNAYHFADGEPRMMPYRFLIDRAQKGLPITVFGDPSRVKEMVYIKDFTKVVIAAAGSPLEGGFYNVGSPSRVSLDEMIHGIVEVFSDPAKPSEITYDAEKPDTLQSILDWEKTRKELHYEPEYDFLTMMKDFKIEMEEEPMAGLWGKASDYSLTRSSN</sequence>
<dbReference type="Pfam" id="PF01370">
    <property type="entry name" value="Epimerase"/>
    <property type="match status" value="1"/>
</dbReference>
<dbReference type="OrthoDB" id="9779041at2"/>
<dbReference type="EMBL" id="SSTM01000002">
    <property type="protein sequence ID" value="TJW11350.1"/>
    <property type="molecule type" value="Genomic_DNA"/>
</dbReference>
<organism evidence="3 4">
    <name type="scientific">Parvibacter caecicola</name>
    <dbReference type="NCBI Taxonomy" id="747645"/>
    <lineage>
        <taxon>Bacteria</taxon>
        <taxon>Bacillati</taxon>
        <taxon>Actinomycetota</taxon>
        <taxon>Coriobacteriia</taxon>
        <taxon>Coriobacteriales</taxon>
        <taxon>Coriobacteriaceae</taxon>
        <taxon>Parvibacter</taxon>
    </lineage>
</organism>
<dbReference type="Gene3D" id="3.40.50.720">
    <property type="entry name" value="NAD(P)-binding Rossmann-like Domain"/>
    <property type="match status" value="1"/>
</dbReference>
<dbReference type="AlphaFoldDB" id="A0A4T9T8H6"/>
<feature type="domain" description="NAD-dependent epimerase/dehydratase" evidence="2">
    <location>
        <begin position="6"/>
        <end position="250"/>
    </location>
</feature>
<gene>
    <name evidence="3" type="ORF">E5982_03855</name>
</gene>
<dbReference type="SUPFAM" id="SSF51735">
    <property type="entry name" value="NAD(P)-binding Rossmann-fold domains"/>
    <property type="match status" value="1"/>
</dbReference>
<evidence type="ECO:0000259" key="2">
    <source>
        <dbReference type="Pfam" id="PF01370"/>
    </source>
</evidence>
<reference evidence="3 4" key="1">
    <citation type="submission" date="2019-04" db="EMBL/GenBank/DDBJ databases">
        <title>Microbes associate with the intestines of laboratory mice.</title>
        <authorList>
            <person name="Navarre W."/>
            <person name="Wong E."/>
            <person name="Huang K.C."/>
            <person name="Tropini C."/>
            <person name="Ng K."/>
            <person name="Yu B."/>
        </authorList>
    </citation>
    <scope>NUCLEOTIDE SEQUENCE [LARGE SCALE GENOMIC DNA]</scope>
    <source>
        <strain evidence="3 4">NM48_B13</strain>
    </source>
</reference>
<evidence type="ECO:0000313" key="4">
    <source>
        <dbReference type="Proteomes" id="UP000309454"/>
    </source>
</evidence>
<name>A0A4T9T8H6_9ACTN</name>
<dbReference type="Proteomes" id="UP000309454">
    <property type="component" value="Unassembled WGS sequence"/>
</dbReference>
<evidence type="ECO:0000313" key="3">
    <source>
        <dbReference type="EMBL" id="TJW11350.1"/>
    </source>
</evidence>
<comment type="caution">
    <text evidence="3">The sequence shown here is derived from an EMBL/GenBank/DDBJ whole genome shotgun (WGS) entry which is preliminary data.</text>
</comment>
<accession>A0A4T9T8H6</accession>
<keyword evidence="4" id="KW-1185">Reference proteome</keyword>
<comment type="similarity">
    <text evidence="1">Belongs to the NAD(P)-dependent epimerase/dehydratase family.</text>
</comment>
<evidence type="ECO:0000256" key="1">
    <source>
        <dbReference type="ARBA" id="ARBA00007637"/>
    </source>
</evidence>
<dbReference type="InterPro" id="IPR001509">
    <property type="entry name" value="Epimerase_deHydtase"/>
</dbReference>
<proteinExistence type="inferred from homology"/>
<protein>
    <submittedName>
        <fullName evidence="3">NAD(P)-dependent oxidoreductase</fullName>
    </submittedName>
</protein>